<reference evidence="4 5" key="1">
    <citation type="journal article" date="2020" name="New Microbes New Infect">
        <title>Sellimonas caecigallum sp. nov., description and genome sequence of a new member of the Sellimonas genus isolated from the cecum of feral chicken.</title>
        <authorList>
            <person name="Wongkuna S."/>
            <person name="Ghimire S."/>
            <person name="Antony L."/>
            <person name="Chankhamhaengdecha S."/>
            <person name="Janvilisri T."/>
            <person name="Scaria J."/>
        </authorList>
    </citation>
    <scope>NUCLEOTIDE SEQUENCE [LARGE SCALE GENOMIC DNA]</scope>
    <source>
        <strain evidence="4 5">SW451</strain>
    </source>
</reference>
<dbReference type="PANTHER" id="PTHR43479">
    <property type="entry name" value="ACREF/ENVCD OPERON REPRESSOR-RELATED"/>
    <property type="match status" value="1"/>
</dbReference>
<evidence type="ECO:0000256" key="1">
    <source>
        <dbReference type="ARBA" id="ARBA00023125"/>
    </source>
</evidence>
<protein>
    <submittedName>
        <fullName evidence="4">TetR/AcrR family transcriptional regulator</fullName>
    </submittedName>
</protein>
<organism evidence="4 5">
    <name type="scientific">Sellimonas caecigallum</name>
    <dbReference type="NCBI Taxonomy" id="2592333"/>
    <lineage>
        <taxon>Bacteria</taxon>
        <taxon>Bacillati</taxon>
        <taxon>Bacillota</taxon>
        <taxon>Clostridia</taxon>
        <taxon>Lachnospirales</taxon>
        <taxon>Lachnospiraceae</taxon>
        <taxon>Sellimonas</taxon>
    </lineage>
</organism>
<evidence type="ECO:0000313" key="5">
    <source>
        <dbReference type="Proteomes" id="UP000779049"/>
    </source>
</evidence>
<dbReference type="SUPFAM" id="SSF46689">
    <property type="entry name" value="Homeodomain-like"/>
    <property type="match status" value="1"/>
</dbReference>
<feature type="DNA-binding region" description="H-T-H motif" evidence="2">
    <location>
        <begin position="32"/>
        <end position="51"/>
    </location>
</feature>
<dbReference type="InterPro" id="IPR050624">
    <property type="entry name" value="HTH-type_Tx_Regulator"/>
</dbReference>
<keyword evidence="5" id="KW-1185">Reference proteome</keyword>
<dbReference type="Pfam" id="PF14278">
    <property type="entry name" value="TetR_C_8"/>
    <property type="match status" value="1"/>
</dbReference>
<dbReference type="Pfam" id="PF00440">
    <property type="entry name" value="TetR_N"/>
    <property type="match status" value="1"/>
</dbReference>
<feature type="domain" description="HTH tetR-type" evidence="3">
    <location>
        <begin position="9"/>
        <end position="69"/>
    </location>
</feature>
<evidence type="ECO:0000259" key="3">
    <source>
        <dbReference type="PROSITE" id="PS50977"/>
    </source>
</evidence>
<dbReference type="PROSITE" id="PS50977">
    <property type="entry name" value="HTH_TETR_2"/>
    <property type="match status" value="1"/>
</dbReference>
<proteinExistence type="predicted"/>
<dbReference type="Proteomes" id="UP000779049">
    <property type="component" value="Unassembled WGS sequence"/>
</dbReference>
<keyword evidence="1 2" id="KW-0238">DNA-binding</keyword>
<dbReference type="PANTHER" id="PTHR43479:SF7">
    <property type="entry name" value="TETR-FAMILY TRANSCRIPTIONAL REGULATOR"/>
    <property type="match status" value="1"/>
</dbReference>
<evidence type="ECO:0000256" key="2">
    <source>
        <dbReference type="PROSITE-ProRule" id="PRU00335"/>
    </source>
</evidence>
<evidence type="ECO:0000313" key="4">
    <source>
        <dbReference type="EMBL" id="MBY0758302.1"/>
    </source>
</evidence>
<dbReference type="InterPro" id="IPR001647">
    <property type="entry name" value="HTH_TetR"/>
</dbReference>
<sequence length="188" mass="21425">MASTDRRVKKTKDCLRKGLAELLEEKGINDITVKELTDRVDINRSTFYLHYRDIYDMMEQIEDELVQKIDEAIHAHPVSPFGENSFSFIEDIFSILAANKEICSALLGENGDISFLHRIEELLSEHSLKVLRDTFPDKMGNLKYAYSFCLSGCVGLIKTWLSGGHEASPHHMAKLTFSLILNAMKTQR</sequence>
<gene>
    <name evidence="4" type="ORF">FLB61_04205</name>
</gene>
<dbReference type="RefSeq" id="WP_221919474.1">
    <property type="nucleotide sequence ID" value="NZ_CP173660.1"/>
</dbReference>
<accession>A0ABS7L5X1</accession>
<dbReference type="InterPro" id="IPR039532">
    <property type="entry name" value="TetR_C_Firmicutes"/>
</dbReference>
<name>A0ABS7L5X1_9FIRM</name>
<dbReference type="EMBL" id="VIRV01000004">
    <property type="protein sequence ID" value="MBY0758302.1"/>
    <property type="molecule type" value="Genomic_DNA"/>
</dbReference>
<dbReference type="Gene3D" id="1.10.357.10">
    <property type="entry name" value="Tetracycline Repressor, domain 2"/>
    <property type="match status" value="1"/>
</dbReference>
<dbReference type="InterPro" id="IPR009057">
    <property type="entry name" value="Homeodomain-like_sf"/>
</dbReference>
<comment type="caution">
    <text evidence="4">The sequence shown here is derived from an EMBL/GenBank/DDBJ whole genome shotgun (WGS) entry which is preliminary data.</text>
</comment>